<dbReference type="SUPFAM" id="SSF51197">
    <property type="entry name" value="Clavaminate synthase-like"/>
    <property type="match status" value="1"/>
</dbReference>
<organism evidence="8 9">
    <name type="scientific">Streptomyces boncukensis</name>
    <dbReference type="NCBI Taxonomy" id="2711219"/>
    <lineage>
        <taxon>Bacteria</taxon>
        <taxon>Bacillati</taxon>
        <taxon>Actinomycetota</taxon>
        <taxon>Actinomycetes</taxon>
        <taxon>Kitasatosporales</taxon>
        <taxon>Streptomycetaceae</taxon>
        <taxon>Streptomyces</taxon>
    </lineage>
</organism>
<dbReference type="EMBL" id="JAAKZZ010000002">
    <property type="protein sequence ID" value="NGO66860.1"/>
    <property type="molecule type" value="Genomic_DNA"/>
</dbReference>
<keyword evidence="4 8" id="KW-0223">Dioxygenase</keyword>
<feature type="domain" description="TauD/TfdA-like" evidence="7">
    <location>
        <begin position="4"/>
        <end position="272"/>
    </location>
</feature>
<proteinExistence type="inferred from homology"/>
<dbReference type="RefSeq" id="WP_165296533.1">
    <property type="nucleotide sequence ID" value="NZ_JAAKZZ010000002.1"/>
</dbReference>
<keyword evidence="9" id="KW-1185">Reference proteome</keyword>
<evidence type="ECO:0000256" key="5">
    <source>
        <dbReference type="ARBA" id="ARBA00023002"/>
    </source>
</evidence>
<dbReference type="Pfam" id="PF02668">
    <property type="entry name" value="TauD"/>
    <property type="match status" value="1"/>
</dbReference>
<dbReference type="InterPro" id="IPR051178">
    <property type="entry name" value="TfdA_dioxygenase"/>
</dbReference>
<dbReference type="PANTHER" id="PTHR43779:SF3">
    <property type="entry name" value="(3R)-3-[(CARBOXYMETHYL)AMINO]FATTY ACID OXYGENASE_DECARBOXYLASE"/>
    <property type="match status" value="1"/>
</dbReference>
<dbReference type="GO" id="GO:0046872">
    <property type="term" value="F:metal ion binding"/>
    <property type="evidence" value="ECO:0007669"/>
    <property type="project" value="UniProtKB-KW"/>
</dbReference>
<evidence type="ECO:0000313" key="8">
    <source>
        <dbReference type="EMBL" id="NGO66860.1"/>
    </source>
</evidence>
<reference evidence="8 9" key="1">
    <citation type="submission" date="2020-02" db="EMBL/GenBank/DDBJ databases">
        <title>Whole-genome analyses of novel actinobacteria.</title>
        <authorList>
            <person name="Sahin N."/>
            <person name="Tatar D."/>
        </authorList>
    </citation>
    <scope>NUCLEOTIDE SEQUENCE [LARGE SCALE GENOMIC DNA]</scope>
    <source>
        <strain evidence="8 9">SB3404</strain>
    </source>
</reference>
<dbReference type="AlphaFoldDB" id="A0A6G4WQE3"/>
<sequence>MIITPQRGAKMGVEVSELDALAAPEEELSDLKNLVYTSKILVLKGQDLSPADYVEFGRRLGEVETYYQPMYHHPEHKEIFVSSNKKEGGMQIGVPKTGKFWHHDYSFMPRPFGLTLIYPQVIPQGQRGTLFIDLEKAYEQLPAKLRKEMADSWVVNSVRRYFKIRPSDVYRPVSEILAEIEEETPEVRHPAVFPHPVTGRPVLYISEAVSHRLEDAEGNPLRDGLLTEVLEAVGQLDTSFTHDNIHLQSFEQGDLLMWDNRSLVHRALHTPNPEPTVSHRVTVHDDHEFYPGIERQLTAAGR</sequence>
<evidence type="ECO:0000256" key="4">
    <source>
        <dbReference type="ARBA" id="ARBA00022964"/>
    </source>
</evidence>
<keyword evidence="5" id="KW-0560">Oxidoreductase</keyword>
<protein>
    <submittedName>
        <fullName evidence="8">TauD/TfdA family dioxygenase</fullName>
    </submittedName>
</protein>
<dbReference type="GO" id="GO:0051213">
    <property type="term" value="F:dioxygenase activity"/>
    <property type="evidence" value="ECO:0007669"/>
    <property type="project" value="UniProtKB-KW"/>
</dbReference>
<accession>A0A6G4WQE3</accession>
<keyword evidence="6" id="KW-0408">Iron</keyword>
<evidence type="ECO:0000256" key="3">
    <source>
        <dbReference type="ARBA" id="ARBA00022723"/>
    </source>
</evidence>
<dbReference type="PANTHER" id="PTHR43779">
    <property type="entry name" value="DIOXYGENASE RV0097-RELATED"/>
    <property type="match status" value="1"/>
</dbReference>
<dbReference type="Gene3D" id="3.60.130.10">
    <property type="entry name" value="Clavaminate synthase-like"/>
    <property type="match status" value="1"/>
</dbReference>
<evidence type="ECO:0000256" key="6">
    <source>
        <dbReference type="ARBA" id="ARBA00023004"/>
    </source>
</evidence>
<evidence type="ECO:0000313" key="9">
    <source>
        <dbReference type="Proteomes" id="UP000477722"/>
    </source>
</evidence>
<name>A0A6G4WQE3_9ACTN</name>
<keyword evidence="3" id="KW-0479">Metal-binding</keyword>
<evidence type="ECO:0000256" key="1">
    <source>
        <dbReference type="ARBA" id="ARBA00001954"/>
    </source>
</evidence>
<dbReference type="InterPro" id="IPR003819">
    <property type="entry name" value="TauD/TfdA-like"/>
</dbReference>
<gene>
    <name evidence="8" type="ORF">G5C65_00475</name>
</gene>
<comment type="caution">
    <text evidence="8">The sequence shown here is derived from an EMBL/GenBank/DDBJ whole genome shotgun (WGS) entry which is preliminary data.</text>
</comment>
<dbReference type="Proteomes" id="UP000477722">
    <property type="component" value="Unassembled WGS sequence"/>
</dbReference>
<dbReference type="InterPro" id="IPR042098">
    <property type="entry name" value="TauD-like_sf"/>
</dbReference>
<comment type="cofactor">
    <cofactor evidence="1">
        <name>Fe(2+)</name>
        <dbReference type="ChEBI" id="CHEBI:29033"/>
    </cofactor>
</comment>
<comment type="similarity">
    <text evidence="2">Belongs to the TfdA dioxygenase family.</text>
</comment>
<evidence type="ECO:0000259" key="7">
    <source>
        <dbReference type="Pfam" id="PF02668"/>
    </source>
</evidence>
<evidence type="ECO:0000256" key="2">
    <source>
        <dbReference type="ARBA" id="ARBA00005896"/>
    </source>
</evidence>